<dbReference type="AlphaFoldDB" id="A0A1N7NRQ2"/>
<accession>A0A1N7NRQ2</accession>
<dbReference type="SUPFAM" id="SSF141571">
    <property type="entry name" value="Pentapeptide repeat-like"/>
    <property type="match status" value="1"/>
</dbReference>
<evidence type="ECO:0000313" key="1">
    <source>
        <dbReference type="EMBL" id="SIT00928.1"/>
    </source>
</evidence>
<dbReference type="Gene3D" id="2.160.20.80">
    <property type="entry name" value="E3 ubiquitin-protein ligase SopA"/>
    <property type="match status" value="1"/>
</dbReference>
<organism evidence="1 2">
    <name type="scientific">Thalassolituus maritimus</name>
    <dbReference type="NCBI Taxonomy" id="484498"/>
    <lineage>
        <taxon>Bacteria</taxon>
        <taxon>Pseudomonadati</taxon>
        <taxon>Pseudomonadota</taxon>
        <taxon>Gammaproteobacteria</taxon>
        <taxon>Oceanospirillales</taxon>
        <taxon>Oceanospirillaceae</taxon>
        <taxon>Thalassolituus</taxon>
    </lineage>
</organism>
<dbReference type="RefSeq" id="WP_068439304.1">
    <property type="nucleotide sequence ID" value="NZ_CAJWBH010000017.1"/>
</dbReference>
<protein>
    <submittedName>
        <fullName evidence="1">Pentapeptide repeat-containing protein</fullName>
    </submittedName>
</protein>
<dbReference type="PIRSF" id="PIRSF029688">
    <property type="entry name" value="UCP29688_pentapep"/>
    <property type="match status" value="1"/>
</dbReference>
<reference evidence="2" key="1">
    <citation type="submission" date="2017-01" db="EMBL/GenBank/DDBJ databases">
        <authorList>
            <person name="Varghese N."/>
            <person name="Submissions S."/>
        </authorList>
    </citation>
    <scope>NUCLEOTIDE SEQUENCE [LARGE SCALE GENOMIC DNA]</scope>
    <source>
        <strain evidence="2">DSM 24913</strain>
    </source>
</reference>
<proteinExistence type="predicted"/>
<dbReference type="InterPro" id="IPR016933">
    <property type="entry name" value="UCP029688_pentapep"/>
</dbReference>
<name>A0A1N7NRQ2_9GAMM</name>
<dbReference type="PANTHER" id="PTHR14136:SF17">
    <property type="entry name" value="BTB_POZ DOMAIN-CONTAINING PROTEIN KCTD9"/>
    <property type="match status" value="1"/>
</dbReference>
<dbReference type="OrthoDB" id="7061297at2"/>
<evidence type="ECO:0000313" key="2">
    <source>
        <dbReference type="Proteomes" id="UP000185639"/>
    </source>
</evidence>
<keyword evidence="2" id="KW-1185">Reference proteome</keyword>
<dbReference type="PANTHER" id="PTHR14136">
    <property type="entry name" value="BTB_POZ DOMAIN-CONTAINING PROTEIN KCTD9"/>
    <property type="match status" value="1"/>
</dbReference>
<gene>
    <name evidence="1" type="ORF">SAMN05421686_107216</name>
</gene>
<dbReference type="EMBL" id="FTOH01000007">
    <property type="protein sequence ID" value="SIT00928.1"/>
    <property type="molecule type" value="Genomic_DNA"/>
</dbReference>
<dbReference type="InterPro" id="IPR051082">
    <property type="entry name" value="Pentapeptide-BTB/POZ_domain"/>
</dbReference>
<dbReference type="Proteomes" id="UP000185639">
    <property type="component" value="Unassembled WGS sequence"/>
</dbReference>
<dbReference type="Pfam" id="PF00805">
    <property type="entry name" value="Pentapeptide"/>
    <property type="match status" value="1"/>
</dbReference>
<sequence>MTTPQISQDPMYLMLRDDNVEGFNQARESGQSCDLTGCDLRGLDLRKLNVSGMDLTDTYFRGSDLRGIDFRGCQLGGASLADAKISGCYFPPELSAEEIRLSVTMGTRLRHTSNM</sequence>
<dbReference type="InterPro" id="IPR001646">
    <property type="entry name" value="5peptide_repeat"/>
</dbReference>
<dbReference type="STRING" id="484498.SAMN05421686_107216"/>